<evidence type="ECO:0008006" key="2">
    <source>
        <dbReference type="Google" id="ProtNLM"/>
    </source>
</evidence>
<evidence type="ECO:0000313" key="1">
    <source>
        <dbReference type="EMBL" id="KKK70200.1"/>
    </source>
</evidence>
<organism evidence="1">
    <name type="scientific">marine sediment metagenome</name>
    <dbReference type="NCBI Taxonomy" id="412755"/>
    <lineage>
        <taxon>unclassified sequences</taxon>
        <taxon>metagenomes</taxon>
        <taxon>ecological metagenomes</taxon>
    </lineage>
</organism>
<protein>
    <recommendedName>
        <fullName evidence="2">DUF2190 domain-containing protein</fullName>
    </recommendedName>
</protein>
<dbReference type="EMBL" id="LAZR01058296">
    <property type="protein sequence ID" value="KKK70200.1"/>
    <property type="molecule type" value="Genomic_DNA"/>
</dbReference>
<reference evidence="1" key="1">
    <citation type="journal article" date="2015" name="Nature">
        <title>Complex archaea that bridge the gap between prokaryotes and eukaryotes.</title>
        <authorList>
            <person name="Spang A."/>
            <person name="Saw J.H."/>
            <person name="Jorgensen S.L."/>
            <person name="Zaremba-Niedzwiedzka K."/>
            <person name="Martijn J."/>
            <person name="Lind A.E."/>
            <person name="van Eijk R."/>
            <person name="Schleper C."/>
            <person name="Guy L."/>
            <person name="Ettema T.J."/>
        </authorList>
    </citation>
    <scope>NUCLEOTIDE SEQUENCE</scope>
</reference>
<dbReference type="InterPro" id="IPR011231">
    <property type="entry name" value="Phage_VT1-Sakai_H0018"/>
</dbReference>
<dbReference type="Pfam" id="PF09956">
    <property type="entry name" value="Phage_cement_2"/>
    <property type="match status" value="1"/>
</dbReference>
<dbReference type="AlphaFoldDB" id="A0A0F8Y913"/>
<name>A0A0F8Y913_9ZZZZ</name>
<comment type="caution">
    <text evidence="1">The sequence shown here is derived from an EMBL/GenBank/DDBJ whole genome shotgun (WGS) entry which is preliminary data.</text>
</comment>
<accession>A0A0F8Y913</accession>
<proteinExistence type="predicted"/>
<gene>
    <name evidence="1" type="ORF">LCGC14_2926390</name>
</gene>
<sequence>MANETQLMIETEIPIAFKVADGAAIPKGSFVKLTESMTAIITSGQKDMIAGITAEEKIINDGKVTVPVYMGGIFKGVAGAVVAIGAPLMMDATVNRLETASTVTGAAGVGYALEAPSGDGQTFLFRLQIGNSTS</sequence>